<keyword evidence="4" id="KW-1185">Reference proteome</keyword>
<evidence type="ECO:0000256" key="1">
    <source>
        <dbReference type="ARBA" id="ARBA00022737"/>
    </source>
</evidence>
<dbReference type="Proteomes" id="UP000585474">
    <property type="component" value="Unassembled WGS sequence"/>
</dbReference>
<dbReference type="PANTHER" id="PTHR15140:SF37">
    <property type="entry name" value="UBIQUITIN-LIKE DOMAIN-CONTAINING PROTEIN"/>
    <property type="match status" value="1"/>
</dbReference>
<proteinExistence type="predicted"/>
<dbReference type="InterPro" id="IPR032675">
    <property type="entry name" value="LRR_dom_sf"/>
</dbReference>
<dbReference type="EMBL" id="BJWL01000011">
    <property type="protein sequence ID" value="GFY96331.1"/>
    <property type="molecule type" value="Genomic_DNA"/>
</dbReference>
<feature type="domain" description="Disease resistance R13L4/SHOC-2-like LRR" evidence="2">
    <location>
        <begin position="17"/>
        <end position="162"/>
    </location>
</feature>
<dbReference type="InterPro" id="IPR055414">
    <property type="entry name" value="LRR_R13L4/SHOC2-like"/>
</dbReference>
<dbReference type="PANTHER" id="PTHR15140">
    <property type="entry name" value="TUBULIN-SPECIFIC CHAPERONE E"/>
    <property type="match status" value="1"/>
</dbReference>
<accession>A0A7J0FCC8</accession>
<reference evidence="3 4" key="1">
    <citation type="submission" date="2019-07" db="EMBL/GenBank/DDBJ databases">
        <title>De Novo Assembly of kiwifruit Actinidia rufa.</title>
        <authorList>
            <person name="Sugita-Konishi S."/>
            <person name="Sato K."/>
            <person name="Mori E."/>
            <person name="Abe Y."/>
            <person name="Kisaki G."/>
            <person name="Hamano K."/>
            <person name="Suezawa K."/>
            <person name="Otani M."/>
            <person name="Fukuda T."/>
            <person name="Manabe T."/>
            <person name="Gomi K."/>
            <person name="Tabuchi M."/>
            <person name="Akimitsu K."/>
            <person name="Kataoka I."/>
        </authorList>
    </citation>
    <scope>NUCLEOTIDE SEQUENCE [LARGE SCALE GENOMIC DNA]</scope>
    <source>
        <strain evidence="4">cv. Fuchu</strain>
    </source>
</reference>
<organism evidence="3 4">
    <name type="scientific">Actinidia rufa</name>
    <dbReference type="NCBI Taxonomy" id="165716"/>
    <lineage>
        <taxon>Eukaryota</taxon>
        <taxon>Viridiplantae</taxon>
        <taxon>Streptophyta</taxon>
        <taxon>Embryophyta</taxon>
        <taxon>Tracheophyta</taxon>
        <taxon>Spermatophyta</taxon>
        <taxon>Magnoliopsida</taxon>
        <taxon>eudicotyledons</taxon>
        <taxon>Gunneridae</taxon>
        <taxon>Pentapetalae</taxon>
        <taxon>asterids</taxon>
        <taxon>Ericales</taxon>
        <taxon>Actinidiaceae</taxon>
        <taxon>Actinidia</taxon>
    </lineage>
</organism>
<gene>
    <name evidence="3" type="ORF">Acr_11g0006370</name>
</gene>
<evidence type="ECO:0000313" key="4">
    <source>
        <dbReference type="Proteomes" id="UP000585474"/>
    </source>
</evidence>
<dbReference type="Gene3D" id="3.80.10.10">
    <property type="entry name" value="Ribonuclease Inhibitor"/>
    <property type="match status" value="1"/>
</dbReference>
<name>A0A7J0FCC8_9ERIC</name>
<evidence type="ECO:0000313" key="3">
    <source>
        <dbReference type="EMBL" id="GFY96331.1"/>
    </source>
</evidence>
<dbReference type="SUPFAM" id="SSF52047">
    <property type="entry name" value="RNI-like"/>
    <property type="match status" value="1"/>
</dbReference>
<dbReference type="AlphaFoldDB" id="A0A7J0FCC8"/>
<dbReference type="OrthoDB" id="646178at2759"/>
<keyword evidence="1" id="KW-0677">Repeat</keyword>
<dbReference type="Pfam" id="PF23598">
    <property type="entry name" value="LRR_14"/>
    <property type="match status" value="1"/>
</dbReference>
<sequence>MHLGPTVPSRYLAILRLNNLTSLRKLAITSDRIWWSTIDSSIIDWPKSLSMLNLPRCENLHKLSLEISMKNLPDLDKLTPNLTKLSLRFTQLVESPLETLKKLPKLKILKLRESSYKGRQIICSGEPDNFPQLETLEIHDLPRLEELIAEEGAMPRLRKLSIFGCRWLTGIPDRFRNIITAG</sequence>
<evidence type="ECO:0000259" key="2">
    <source>
        <dbReference type="Pfam" id="PF23598"/>
    </source>
</evidence>
<comment type="caution">
    <text evidence="3">The sequence shown here is derived from an EMBL/GenBank/DDBJ whole genome shotgun (WGS) entry which is preliminary data.</text>
</comment>
<protein>
    <recommendedName>
        <fullName evidence="2">Disease resistance R13L4/SHOC-2-like LRR domain-containing protein</fullName>
    </recommendedName>
</protein>